<dbReference type="AlphaFoldDB" id="A0AAE1KSK8"/>
<organism evidence="1 2">
    <name type="scientific">Petrolisthes cinctipes</name>
    <name type="common">Flat porcelain crab</name>
    <dbReference type="NCBI Taxonomy" id="88211"/>
    <lineage>
        <taxon>Eukaryota</taxon>
        <taxon>Metazoa</taxon>
        <taxon>Ecdysozoa</taxon>
        <taxon>Arthropoda</taxon>
        <taxon>Crustacea</taxon>
        <taxon>Multicrustacea</taxon>
        <taxon>Malacostraca</taxon>
        <taxon>Eumalacostraca</taxon>
        <taxon>Eucarida</taxon>
        <taxon>Decapoda</taxon>
        <taxon>Pleocyemata</taxon>
        <taxon>Anomura</taxon>
        <taxon>Galatheoidea</taxon>
        <taxon>Porcellanidae</taxon>
        <taxon>Petrolisthes</taxon>
    </lineage>
</organism>
<dbReference type="Proteomes" id="UP001286313">
    <property type="component" value="Unassembled WGS sequence"/>
</dbReference>
<gene>
    <name evidence="1" type="ORF">Pcinc_012440</name>
</gene>
<name>A0AAE1KSK8_PETCI</name>
<comment type="caution">
    <text evidence="1">The sequence shown here is derived from an EMBL/GenBank/DDBJ whole genome shotgun (WGS) entry which is preliminary data.</text>
</comment>
<accession>A0AAE1KSK8</accession>
<dbReference type="EMBL" id="JAWQEG010001002">
    <property type="protein sequence ID" value="KAK3883239.1"/>
    <property type="molecule type" value="Genomic_DNA"/>
</dbReference>
<protein>
    <submittedName>
        <fullName evidence="1">Uncharacterized protein</fullName>
    </submittedName>
</protein>
<evidence type="ECO:0000313" key="1">
    <source>
        <dbReference type="EMBL" id="KAK3883239.1"/>
    </source>
</evidence>
<evidence type="ECO:0000313" key="2">
    <source>
        <dbReference type="Proteomes" id="UP001286313"/>
    </source>
</evidence>
<sequence>MSRGYELANDNMGKVLGKMKRNFDKKAAERNSTPGDLVLLLHSVKRKYVTRQVHVNLLKEYVGDVEALGVTAAAAEETPMSDFTPKVDARLDNASQWECLEQELSHLEES</sequence>
<keyword evidence="2" id="KW-1185">Reference proteome</keyword>
<proteinExistence type="predicted"/>
<reference evidence="1" key="1">
    <citation type="submission" date="2023-10" db="EMBL/GenBank/DDBJ databases">
        <title>Genome assemblies of two species of porcelain crab, Petrolisthes cinctipes and Petrolisthes manimaculis (Anomura: Porcellanidae).</title>
        <authorList>
            <person name="Angst P."/>
        </authorList>
    </citation>
    <scope>NUCLEOTIDE SEQUENCE</scope>
    <source>
        <strain evidence="1">PB745_01</strain>
        <tissue evidence="1">Gill</tissue>
    </source>
</reference>